<organism evidence="1 2">
    <name type="scientific">Bradyrhizobium betae</name>
    <dbReference type="NCBI Taxonomy" id="244734"/>
    <lineage>
        <taxon>Bacteria</taxon>
        <taxon>Pseudomonadati</taxon>
        <taxon>Pseudomonadota</taxon>
        <taxon>Alphaproteobacteria</taxon>
        <taxon>Hyphomicrobiales</taxon>
        <taxon>Nitrobacteraceae</taxon>
        <taxon>Bradyrhizobium</taxon>
    </lineage>
</organism>
<dbReference type="OrthoDB" id="1395176at2"/>
<gene>
    <name evidence="1" type="ORF">F8237_23395</name>
</gene>
<dbReference type="AlphaFoldDB" id="A0A5P6P9M2"/>
<accession>A0A5P6P9M2</accession>
<proteinExistence type="predicted"/>
<protein>
    <submittedName>
        <fullName evidence="1">Uncharacterized protein</fullName>
    </submittedName>
</protein>
<dbReference type="RefSeq" id="WP_151648296.1">
    <property type="nucleotide sequence ID" value="NZ_CP044543.1"/>
</dbReference>
<sequence length="269" mass="29619">MTAALDAIDAALQEVTTARILVARIRSKQVRGADQLAGLKSLAYAWFNTHRKSLENRSDIDINSINDAFQTILNSADRSAARTTYLGALTRAKTSLMAVRTEVLRNGTMNSPQHSDDVPPDFSPLAGSPQMNAILANRWLECCKCVSAQAHLAAIVMMGGLLEALFVARANKMTDKSSLIKAKAAPIDKKSGKTADYQEWMLDSYIRVGHELGWITESAKQIADVIKEFRNYVHPAKELRHGVALAHNDSAMFWNVTKALVRQLLLSAR</sequence>
<evidence type="ECO:0000313" key="1">
    <source>
        <dbReference type="EMBL" id="QFI75089.1"/>
    </source>
</evidence>
<dbReference type="KEGG" id="bbet:F8237_23395"/>
<reference evidence="2" key="1">
    <citation type="submission" date="2019-10" db="EMBL/GenBank/DDBJ databases">
        <title>Complete Genome Sequence of Bradyrhizobium betae type strain PL7HG1T.</title>
        <authorList>
            <person name="Bromfield E.S.P."/>
            <person name="Cloutier S."/>
        </authorList>
    </citation>
    <scope>NUCLEOTIDE SEQUENCE [LARGE SCALE GENOMIC DNA]</scope>
    <source>
        <strain evidence="2">PL7HG1</strain>
    </source>
</reference>
<dbReference type="EMBL" id="CP044543">
    <property type="protein sequence ID" value="QFI75089.1"/>
    <property type="molecule type" value="Genomic_DNA"/>
</dbReference>
<dbReference type="Proteomes" id="UP000325641">
    <property type="component" value="Chromosome"/>
</dbReference>
<name>A0A5P6P9M2_9BRAD</name>
<evidence type="ECO:0000313" key="2">
    <source>
        <dbReference type="Proteomes" id="UP000325641"/>
    </source>
</evidence>